<protein>
    <submittedName>
        <fullName evidence="1">Uncharacterized protein</fullName>
    </submittedName>
</protein>
<proteinExistence type="predicted"/>
<comment type="caution">
    <text evidence="1">The sequence shown here is derived from an EMBL/GenBank/DDBJ whole genome shotgun (WGS) entry which is preliminary data.</text>
</comment>
<dbReference type="EMBL" id="JAAMPC010000017">
    <property type="protein sequence ID" value="KAG2248951.1"/>
    <property type="molecule type" value="Genomic_DNA"/>
</dbReference>
<keyword evidence="2" id="KW-1185">Reference proteome</keyword>
<evidence type="ECO:0000313" key="1">
    <source>
        <dbReference type="EMBL" id="KAG2248951.1"/>
    </source>
</evidence>
<reference evidence="1 2" key="1">
    <citation type="submission" date="2020-02" db="EMBL/GenBank/DDBJ databases">
        <authorList>
            <person name="Ma Q."/>
            <person name="Huang Y."/>
            <person name="Song X."/>
            <person name="Pei D."/>
        </authorList>
    </citation>
    <scope>NUCLEOTIDE SEQUENCE [LARGE SCALE GENOMIC DNA]</scope>
    <source>
        <strain evidence="1">Sxm20200214</strain>
        <tissue evidence="1">Leaf</tissue>
    </source>
</reference>
<organism evidence="1 2">
    <name type="scientific">Brassica carinata</name>
    <name type="common">Ethiopian mustard</name>
    <name type="synonym">Abyssinian cabbage</name>
    <dbReference type="NCBI Taxonomy" id="52824"/>
    <lineage>
        <taxon>Eukaryota</taxon>
        <taxon>Viridiplantae</taxon>
        <taxon>Streptophyta</taxon>
        <taxon>Embryophyta</taxon>
        <taxon>Tracheophyta</taxon>
        <taxon>Spermatophyta</taxon>
        <taxon>Magnoliopsida</taxon>
        <taxon>eudicotyledons</taxon>
        <taxon>Gunneridae</taxon>
        <taxon>Pentapetalae</taxon>
        <taxon>rosids</taxon>
        <taxon>malvids</taxon>
        <taxon>Brassicales</taxon>
        <taxon>Brassicaceae</taxon>
        <taxon>Brassiceae</taxon>
        <taxon>Brassica</taxon>
    </lineage>
</organism>
<sequence>MLTRQLVCGDKHTLWSVLSDQSNWPPRVWHHYRFALWSFPVGYTLDKEDQSKANKDPDWIKLIGKRDSQPLLICVTS</sequence>
<evidence type="ECO:0000313" key="2">
    <source>
        <dbReference type="Proteomes" id="UP000886595"/>
    </source>
</evidence>
<name>A0A8X7PBN6_BRACI</name>
<dbReference type="AlphaFoldDB" id="A0A8X7PBN6"/>
<gene>
    <name evidence="1" type="ORF">Bca52824_088579</name>
</gene>
<accession>A0A8X7PBN6</accession>
<dbReference type="Proteomes" id="UP000886595">
    <property type="component" value="Unassembled WGS sequence"/>
</dbReference>